<reference evidence="1" key="1">
    <citation type="journal article" date="2014" name="Front. Microbiol.">
        <title>High frequency of phylogenetically diverse reductive dehalogenase-homologous genes in deep subseafloor sedimentary metagenomes.</title>
        <authorList>
            <person name="Kawai M."/>
            <person name="Futagami T."/>
            <person name="Toyoda A."/>
            <person name="Takaki Y."/>
            <person name="Nishi S."/>
            <person name="Hori S."/>
            <person name="Arai W."/>
            <person name="Tsubouchi T."/>
            <person name="Morono Y."/>
            <person name="Uchiyama I."/>
            <person name="Ito T."/>
            <person name="Fujiyama A."/>
            <person name="Inagaki F."/>
            <person name="Takami H."/>
        </authorList>
    </citation>
    <scope>NUCLEOTIDE SEQUENCE</scope>
    <source>
        <strain evidence="1">Expedition CK06-06</strain>
    </source>
</reference>
<comment type="caution">
    <text evidence="1">The sequence shown here is derived from an EMBL/GenBank/DDBJ whole genome shotgun (WGS) entry which is preliminary data.</text>
</comment>
<accession>X1NK33</accession>
<protein>
    <submittedName>
        <fullName evidence="1">Uncharacterized protein</fullName>
    </submittedName>
</protein>
<evidence type="ECO:0000313" key="1">
    <source>
        <dbReference type="EMBL" id="GAI19034.1"/>
    </source>
</evidence>
<organism evidence="1">
    <name type="scientific">marine sediment metagenome</name>
    <dbReference type="NCBI Taxonomy" id="412755"/>
    <lineage>
        <taxon>unclassified sequences</taxon>
        <taxon>metagenomes</taxon>
        <taxon>ecological metagenomes</taxon>
    </lineage>
</organism>
<gene>
    <name evidence="1" type="ORF">S06H3_36753</name>
</gene>
<dbReference type="AlphaFoldDB" id="X1NK33"/>
<dbReference type="EMBL" id="BARV01022282">
    <property type="protein sequence ID" value="GAI19034.1"/>
    <property type="molecule type" value="Genomic_DNA"/>
</dbReference>
<proteinExistence type="predicted"/>
<name>X1NK33_9ZZZZ</name>
<sequence length="127" mass="13913">MSMATTINLTYGHMTIIHFLSILREKLNFTLGGAYDVPDDIVSVEQASSYYKAEEARPTAGAIRMETVDPAMSGFLNWSNDAMNVLTSGGEYVPQPPPPSGMAKVESAGTFTLQELKTKREHGLRGW</sequence>